<name>A0A3P7LEW6_DIBLA</name>
<protein>
    <submittedName>
        <fullName evidence="1">Uncharacterized protein</fullName>
    </submittedName>
</protein>
<proteinExistence type="predicted"/>
<reference evidence="1 2" key="1">
    <citation type="submission" date="2018-11" db="EMBL/GenBank/DDBJ databases">
        <authorList>
            <consortium name="Pathogen Informatics"/>
        </authorList>
    </citation>
    <scope>NUCLEOTIDE SEQUENCE [LARGE SCALE GENOMIC DNA]</scope>
</reference>
<evidence type="ECO:0000313" key="1">
    <source>
        <dbReference type="EMBL" id="VDN09133.1"/>
    </source>
</evidence>
<sequence length="139" mass="15582">MSSLLFQSRSQVTISESEARELLRIQKVKHIVTLPADKGRLTVVMDKLDYSEKVEHLLMDMDPYVPSTVSEFKKFESAVSKTIDRLRKTEALKGSEALATKAADAAVARSYGLPKEHKAGVPLRFFVSLRGTPTFRLSR</sequence>
<organism evidence="1 2">
    <name type="scientific">Dibothriocephalus latus</name>
    <name type="common">Fish tapeworm</name>
    <name type="synonym">Diphyllobothrium latum</name>
    <dbReference type="NCBI Taxonomy" id="60516"/>
    <lineage>
        <taxon>Eukaryota</taxon>
        <taxon>Metazoa</taxon>
        <taxon>Spiralia</taxon>
        <taxon>Lophotrochozoa</taxon>
        <taxon>Platyhelminthes</taxon>
        <taxon>Cestoda</taxon>
        <taxon>Eucestoda</taxon>
        <taxon>Diphyllobothriidea</taxon>
        <taxon>Diphyllobothriidae</taxon>
        <taxon>Dibothriocephalus</taxon>
    </lineage>
</organism>
<accession>A0A3P7LEW6</accession>
<gene>
    <name evidence="1" type="ORF">DILT_LOCUS4964</name>
</gene>
<dbReference type="AlphaFoldDB" id="A0A3P7LEW6"/>
<dbReference type="OrthoDB" id="10047121at2759"/>
<keyword evidence="2" id="KW-1185">Reference proteome</keyword>
<evidence type="ECO:0000313" key="2">
    <source>
        <dbReference type="Proteomes" id="UP000281553"/>
    </source>
</evidence>
<dbReference type="EMBL" id="UYRU01046462">
    <property type="protein sequence ID" value="VDN09133.1"/>
    <property type="molecule type" value="Genomic_DNA"/>
</dbReference>
<dbReference type="Proteomes" id="UP000281553">
    <property type="component" value="Unassembled WGS sequence"/>
</dbReference>